<comment type="subcellular location">
    <subcellularLocation>
        <location evidence="1 11">Mitochondrion membrane</location>
        <topology evidence="1 11">Single-pass membrane protein</topology>
    </subcellularLocation>
</comment>
<keyword evidence="8 11" id="KW-0406">Ion transport</keyword>
<keyword evidence="5 11" id="KW-0812">Transmembrane</keyword>
<name>A0A6B7FPX1_9VEST</name>
<evidence type="ECO:0000256" key="6">
    <source>
        <dbReference type="ARBA" id="ARBA00022781"/>
    </source>
</evidence>
<dbReference type="GO" id="GO:0031966">
    <property type="term" value="C:mitochondrial membrane"/>
    <property type="evidence" value="ECO:0007669"/>
    <property type="project" value="UniProtKB-SubCell"/>
</dbReference>
<sequence>MPQLAPINWLFLFIMFWLTVLTGAAMLWWSYKVKFYLSNKTKKMAPANISPLKSWRW</sequence>
<evidence type="ECO:0000256" key="7">
    <source>
        <dbReference type="ARBA" id="ARBA00022989"/>
    </source>
</evidence>
<keyword evidence="3 11" id="KW-0813">Transport</keyword>
<dbReference type="InterPro" id="IPR001421">
    <property type="entry name" value="ATP8_metazoa"/>
</dbReference>
<evidence type="ECO:0000256" key="10">
    <source>
        <dbReference type="ARBA" id="ARBA00023136"/>
    </source>
</evidence>
<proteinExistence type="inferred from homology"/>
<evidence type="ECO:0000256" key="3">
    <source>
        <dbReference type="ARBA" id="ARBA00022448"/>
    </source>
</evidence>
<dbReference type="EMBL" id="MH837539">
    <property type="protein sequence ID" value="QBC73200.1"/>
    <property type="molecule type" value="Genomic_DNA"/>
</dbReference>
<dbReference type="GO" id="GO:0015986">
    <property type="term" value="P:proton motive force-driven ATP synthesis"/>
    <property type="evidence" value="ECO:0007669"/>
    <property type="project" value="InterPro"/>
</dbReference>
<keyword evidence="7 12" id="KW-1133">Transmembrane helix</keyword>
<dbReference type="GO" id="GO:0015078">
    <property type="term" value="F:proton transmembrane transporter activity"/>
    <property type="evidence" value="ECO:0007669"/>
    <property type="project" value="InterPro"/>
</dbReference>
<protein>
    <recommendedName>
        <fullName evidence="11">ATP synthase complex subunit 8</fullName>
    </recommendedName>
</protein>
<dbReference type="AlphaFoldDB" id="A0A6B7FPX1"/>
<evidence type="ECO:0000313" key="13">
    <source>
        <dbReference type="EMBL" id="QBC73200.1"/>
    </source>
</evidence>
<evidence type="ECO:0000256" key="12">
    <source>
        <dbReference type="SAM" id="Phobius"/>
    </source>
</evidence>
<evidence type="ECO:0000256" key="9">
    <source>
        <dbReference type="ARBA" id="ARBA00023128"/>
    </source>
</evidence>
<evidence type="ECO:0000256" key="8">
    <source>
        <dbReference type="ARBA" id="ARBA00023065"/>
    </source>
</evidence>
<evidence type="ECO:0000256" key="11">
    <source>
        <dbReference type="RuleBase" id="RU003661"/>
    </source>
</evidence>
<dbReference type="Pfam" id="PF00895">
    <property type="entry name" value="ATP-synt_8"/>
    <property type="match status" value="1"/>
</dbReference>
<gene>
    <name evidence="13" type="primary">ATP8</name>
</gene>
<dbReference type="GO" id="GO:0045259">
    <property type="term" value="C:proton-transporting ATP synthase complex"/>
    <property type="evidence" value="ECO:0007669"/>
    <property type="project" value="UniProtKB-KW"/>
</dbReference>
<accession>A0A6B7FPX1</accession>
<feature type="transmembrane region" description="Helical" evidence="12">
    <location>
        <begin position="6"/>
        <end position="31"/>
    </location>
</feature>
<keyword evidence="4 11" id="KW-0138">CF(0)</keyword>
<geneLocation type="mitochondrion" evidence="13"/>
<evidence type="ECO:0000256" key="1">
    <source>
        <dbReference type="ARBA" id="ARBA00004304"/>
    </source>
</evidence>
<keyword evidence="9 11" id="KW-0496">Mitochondrion</keyword>
<keyword evidence="6 11" id="KW-0375">Hydrogen ion transport</keyword>
<comment type="similarity">
    <text evidence="2 11">Belongs to the ATPase protein 8 family.</text>
</comment>
<organism evidence="13">
    <name type="scientific">Bouchetitrochus caledonicus</name>
    <dbReference type="NCBI Taxonomy" id="3244234"/>
    <lineage>
        <taxon>Eukaryota</taxon>
        <taxon>Metazoa</taxon>
        <taxon>Spiralia</taxon>
        <taxon>Lophotrochozoa</taxon>
        <taxon>Mollusca</taxon>
        <taxon>Gastropoda</taxon>
        <taxon>Vetigastropoda</taxon>
        <taxon>Pleurotomariida</taxon>
        <taxon>Pleurotomarioidea</taxon>
        <taxon>Pleurotomariidae</taxon>
        <taxon>Bouchetitrochus</taxon>
    </lineage>
</organism>
<reference evidence="13" key="1">
    <citation type="journal article" date="2019" name="Mol. Phylogenet. Evol.">
        <title>Incorporation of deep-sea and small-sized species provides new insights into gastropods phylogeny.</title>
        <authorList>
            <person name="Lee H."/>
            <person name="Chen W.J."/>
            <person name="Puillandre N."/>
            <person name="Aznar-Cormano L."/>
            <person name="Tsai M.H."/>
            <person name="Samadi S."/>
        </authorList>
    </citation>
    <scope>NUCLEOTIDE SEQUENCE</scope>
</reference>
<keyword evidence="10 12" id="KW-0472">Membrane</keyword>
<evidence type="ECO:0000256" key="5">
    <source>
        <dbReference type="ARBA" id="ARBA00022692"/>
    </source>
</evidence>
<evidence type="ECO:0000256" key="2">
    <source>
        <dbReference type="ARBA" id="ARBA00008892"/>
    </source>
</evidence>
<evidence type="ECO:0000256" key="4">
    <source>
        <dbReference type="ARBA" id="ARBA00022547"/>
    </source>
</evidence>